<feature type="region of interest" description="Disordered" evidence="1">
    <location>
        <begin position="1"/>
        <end position="33"/>
    </location>
</feature>
<protein>
    <submittedName>
        <fullName evidence="2">Uncharacterized protein</fullName>
    </submittedName>
</protein>
<feature type="compositionally biased region" description="Polar residues" evidence="1">
    <location>
        <begin position="92"/>
        <end position="101"/>
    </location>
</feature>
<name>A0A9Q8Q5G3_9HYPO</name>
<dbReference type="EMBL" id="CP086354">
    <property type="protein sequence ID" value="UNI14079.1"/>
    <property type="molecule type" value="Genomic_DNA"/>
</dbReference>
<accession>A0A9Q8Q5G3</accession>
<sequence length="111" mass="12417">MGWEERGSMKTRRRSSQGEDDEASTSVGVPLDPTAWPWALAMPRRTHEASTGVWADGRGYDQRMAKGGRDIIRHNWRATLAMQSRLRAGQMHANSVTQDSPRSCPLEEAHA</sequence>
<dbReference type="Proteomes" id="UP000829364">
    <property type="component" value="Chromosome 1"/>
</dbReference>
<dbReference type="AlphaFoldDB" id="A0A9Q8Q5G3"/>
<evidence type="ECO:0000313" key="2">
    <source>
        <dbReference type="EMBL" id="UNI14079.1"/>
    </source>
</evidence>
<keyword evidence="3" id="KW-1185">Reference proteome</keyword>
<evidence type="ECO:0000256" key="1">
    <source>
        <dbReference type="SAM" id="MobiDB-lite"/>
    </source>
</evidence>
<reference evidence="2" key="1">
    <citation type="submission" date="2021-11" db="EMBL/GenBank/DDBJ databases">
        <title>Purpureocillium_takamizusanense_genome.</title>
        <authorList>
            <person name="Nguyen N.-H."/>
        </authorList>
    </citation>
    <scope>NUCLEOTIDE SEQUENCE</scope>
    <source>
        <strain evidence="2">PT3</strain>
    </source>
</reference>
<feature type="region of interest" description="Disordered" evidence="1">
    <location>
        <begin position="89"/>
        <end position="111"/>
    </location>
</feature>
<evidence type="ECO:0000313" key="3">
    <source>
        <dbReference type="Proteomes" id="UP000829364"/>
    </source>
</evidence>
<gene>
    <name evidence="2" type="ORF">JDV02_000752</name>
</gene>
<proteinExistence type="predicted"/>
<dbReference type="RefSeq" id="XP_047837560.1">
    <property type="nucleotide sequence ID" value="XM_047981600.1"/>
</dbReference>
<organism evidence="2 3">
    <name type="scientific">Purpureocillium takamizusanense</name>
    <dbReference type="NCBI Taxonomy" id="2060973"/>
    <lineage>
        <taxon>Eukaryota</taxon>
        <taxon>Fungi</taxon>
        <taxon>Dikarya</taxon>
        <taxon>Ascomycota</taxon>
        <taxon>Pezizomycotina</taxon>
        <taxon>Sordariomycetes</taxon>
        <taxon>Hypocreomycetidae</taxon>
        <taxon>Hypocreales</taxon>
        <taxon>Ophiocordycipitaceae</taxon>
        <taxon>Purpureocillium</taxon>
    </lineage>
</organism>
<dbReference type="GeneID" id="72062717"/>
<dbReference type="KEGG" id="ptkz:JDV02_000752"/>